<organism evidence="1 2">
    <name type="scientific">Nonomuraea purpurea</name>
    <dbReference type="NCBI Taxonomy" id="1849276"/>
    <lineage>
        <taxon>Bacteria</taxon>
        <taxon>Bacillati</taxon>
        <taxon>Actinomycetota</taxon>
        <taxon>Actinomycetes</taxon>
        <taxon>Streptosporangiales</taxon>
        <taxon>Streptosporangiaceae</taxon>
        <taxon>Nonomuraea</taxon>
    </lineage>
</organism>
<evidence type="ECO:0000313" key="2">
    <source>
        <dbReference type="Proteomes" id="UP001595851"/>
    </source>
</evidence>
<dbReference type="EMBL" id="JBHSBI010000067">
    <property type="protein sequence ID" value="MFC4016275.1"/>
    <property type="molecule type" value="Genomic_DNA"/>
</dbReference>
<keyword evidence="2" id="KW-1185">Reference proteome</keyword>
<dbReference type="RefSeq" id="WP_379536066.1">
    <property type="nucleotide sequence ID" value="NZ_JBHSBI010000067.1"/>
</dbReference>
<name>A0ABV8GTX8_9ACTN</name>
<accession>A0ABV8GTX8</accession>
<evidence type="ECO:0000313" key="1">
    <source>
        <dbReference type="EMBL" id="MFC4016275.1"/>
    </source>
</evidence>
<sequence length="412" mass="44876">MAHERQKIYRWESGRAVPGPSAQKAMAVLHDIPTHLLQTLPWPDWLATACKRAKGTPPYGDQAATVELLTDLAVGGPVDRREFLIMTSATLGASITGWQDALASLTSPSSTGRRQITASMVDHLEVRLDRLRHLDDALGSAQLRELGMAEFAFIVGLVKEARFDEPTGRRLYAAAAEAARCCAWVHFDDGYHAQAERFFDAALRASATAGDPLIGAYALSFRAIQHYTAGDPRDAVALVEAAQVQTKNKATARFRAMLATRAARSHSKAGDRRACARALHQARDLLSAGPHDDDPPYLYWVDLGEIEMIAGSSALQLGDPREAIRRFDAAIDANYAGDDQYPRTHAIYLARAADAHLALRDLDQAVAVAEHAVRCLGGVDSARSSATLEGLRDNLAEHRHVPVIRDFLDFTA</sequence>
<reference evidence="2" key="1">
    <citation type="journal article" date="2019" name="Int. J. Syst. Evol. Microbiol.">
        <title>The Global Catalogue of Microorganisms (GCM) 10K type strain sequencing project: providing services to taxonomists for standard genome sequencing and annotation.</title>
        <authorList>
            <consortium name="The Broad Institute Genomics Platform"/>
            <consortium name="The Broad Institute Genome Sequencing Center for Infectious Disease"/>
            <person name="Wu L."/>
            <person name="Ma J."/>
        </authorList>
    </citation>
    <scope>NUCLEOTIDE SEQUENCE [LARGE SCALE GENOMIC DNA]</scope>
    <source>
        <strain evidence="2">TBRC 1276</strain>
    </source>
</reference>
<protein>
    <submittedName>
        <fullName evidence="1">Tetratricopeptide repeat protein</fullName>
    </submittedName>
</protein>
<dbReference type="Gene3D" id="1.25.40.10">
    <property type="entry name" value="Tetratricopeptide repeat domain"/>
    <property type="match status" value="1"/>
</dbReference>
<dbReference type="SUPFAM" id="SSF48452">
    <property type="entry name" value="TPR-like"/>
    <property type="match status" value="1"/>
</dbReference>
<gene>
    <name evidence="1" type="ORF">ACFOY2_54350</name>
</gene>
<comment type="caution">
    <text evidence="1">The sequence shown here is derived from an EMBL/GenBank/DDBJ whole genome shotgun (WGS) entry which is preliminary data.</text>
</comment>
<dbReference type="Proteomes" id="UP001595851">
    <property type="component" value="Unassembled WGS sequence"/>
</dbReference>
<dbReference type="InterPro" id="IPR011990">
    <property type="entry name" value="TPR-like_helical_dom_sf"/>
</dbReference>
<proteinExistence type="predicted"/>